<dbReference type="InterPro" id="IPR005561">
    <property type="entry name" value="ANTAR"/>
</dbReference>
<evidence type="ECO:0000259" key="2">
    <source>
        <dbReference type="PROSITE" id="PS50921"/>
    </source>
</evidence>
<organism evidence="3 4">
    <name type="scientific">Streptomyces minutiscleroticus</name>
    <dbReference type="NCBI Taxonomy" id="68238"/>
    <lineage>
        <taxon>Bacteria</taxon>
        <taxon>Bacillati</taxon>
        <taxon>Actinomycetota</taxon>
        <taxon>Actinomycetes</taxon>
        <taxon>Kitasatosporales</taxon>
        <taxon>Streptomycetaceae</taxon>
        <taxon>Streptomyces</taxon>
    </lineage>
</organism>
<dbReference type="Pfam" id="PF08448">
    <property type="entry name" value="PAS_4"/>
    <property type="match status" value="1"/>
</dbReference>
<gene>
    <name evidence="3" type="ORF">GCM10010358_11860</name>
</gene>
<keyword evidence="1" id="KW-0175">Coiled coil</keyword>
<dbReference type="InterPro" id="IPR036388">
    <property type="entry name" value="WH-like_DNA-bd_sf"/>
</dbReference>
<name>A0A918KFI9_9ACTN</name>
<reference evidence="3" key="1">
    <citation type="journal article" date="2014" name="Int. J. Syst. Evol. Microbiol.">
        <title>Complete genome sequence of Corynebacterium casei LMG S-19264T (=DSM 44701T), isolated from a smear-ripened cheese.</title>
        <authorList>
            <consortium name="US DOE Joint Genome Institute (JGI-PGF)"/>
            <person name="Walter F."/>
            <person name="Albersmeier A."/>
            <person name="Kalinowski J."/>
            <person name="Ruckert C."/>
        </authorList>
    </citation>
    <scope>NUCLEOTIDE SEQUENCE</scope>
    <source>
        <strain evidence="3">JCM 4790</strain>
    </source>
</reference>
<feature type="coiled-coil region" evidence="1">
    <location>
        <begin position="169"/>
        <end position="196"/>
    </location>
</feature>
<protein>
    <recommendedName>
        <fullName evidence="2">ANTAR domain-containing protein</fullName>
    </recommendedName>
</protein>
<dbReference type="Pfam" id="PF03861">
    <property type="entry name" value="ANTAR"/>
    <property type="match status" value="1"/>
</dbReference>
<dbReference type="EMBL" id="BMVU01000003">
    <property type="protein sequence ID" value="GGX59181.1"/>
    <property type="molecule type" value="Genomic_DNA"/>
</dbReference>
<dbReference type="Proteomes" id="UP000619244">
    <property type="component" value="Unassembled WGS sequence"/>
</dbReference>
<dbReference type="Gene3D" id="3.30.450.20">
    <property type="entry name" value="PAS domain"/>
    <property type="match status" value="1"/>
</dbReference>
<dbReference type="SUPFAM" id="SSF55785">
    <property type="entry name" value="PYP-like sensor domain (PAS domain)"/>
    <property type="match status" value="1"/>
</dbReference>
<keyword evidence="4" id="KW-1185">Reference proteome</keyword>
<dbReference type="InterPro" id="IPR011006">
    <property type="entry name" value="CheY-like_superfamily"/>
</dbReference>
<dbReference type="PROSITE" id="PS50921">
    <property type="entry name" value="ANTAR"/>
    <property type="match status" value="1"/>
</dbReference>
<reference evidence="3" key="2">
    <citation type="submission" date="2020-09" db="EMBL/GenBank/DDBJ databases">
        <authorList>
            <person name="Sun Q."/>
            <person name="Ohkuma M."/>
        </authorList>
    </citation>
    <scope>NUCLEOTIDE SEQUENCE</scope>
    <source>
        <strain evidence="3">JCM 4790</strain>
    </source>
</reference>
<dbReference type="InterPro" id="IPR035965">
    <property type="entry name" value="PAS-like_dom_sf"/>
</dbReference>
<evidence type="ECO:0000256" key="1">
    <source>
        <dbReference type="SAM" id="Coils"/>
    </source>
</evidence>
<evidence type="ECO:0000313" key="4">
    <source>
        <dbReference type="Proteomes" id="UP000619244"/>
    </source>
</evidence>
<dbReference type="SUPFAM" id="SSF52172">
    <property type="entry name" value="CheY-like"/>
    <property type="match status" value="1"/>
</dbReference>
<dbReference type="GO" id="GO:0003723">
    <property type="term" value="F:RNA binding"/>
    <property type="evidence" value="ECO:0007669"/>
    <property type="project" value="InterPro"/>
</dbReference>
<accession>A0A918KFI9</accession>
<dbReference type="SMART" id="SM01012">
    <property type="entry name" value="ANTAR"/>
    <property type="match status" value="1"/>
</dbReference>
<dbReference type="RefSeq" id="WP_190189098.1">
    <property type="nucleotide sequence ID" value="NZ_BMVU01000003.1"/>
</dbReference>
<proteinExistence type="predicted"/>
<feature type="domain" description="ANTAR" evidence="2">
    <location>
        <begin position="183"/>
        <end position="244"/>
    </location>
</feature>
<evidence type="ECO:0000313" key="3">
    <source>
        <dbReference type="EMBL" id="GGX59181.1"/>
    </source>
</evidence>
<comment type="caution">
    <text evidence="3">The sequence shown here is derived from an EMBL/GenBank/DDBJ whole genome shotgun (WGS) entry which is preliminary data.</text>
</comment>
<dbReference type="Gene3D" id="1.10.10.10">
    <property type="entry name" value="Winged helix-like DNA-binding domain superfamily/Winged helix DNA-binding domain"/>
    <property type="match status" value="1"/>
</dbReference>
<sequence>MSNRAEQWWTGLDEGFERFFRTAPAALLVLDDGLVVREANAAYLSATRRTHAELIGRYVFDVFPDNPHVPEVHSVTTFRSSFQRVLDHGTRDELRVHRYDIPAPRSATGFAERYWSPVSVPLHDRDRSVVGVLHRVEDVTPVHRFLEEVGTAYARTGAPVRDGDTQRLYARYLATAERDRERLARLETKIEQLQTALSSRAVIDQAIGIVIAERHLAPDDAFQVLVGLSQRTNTKLRDVATALVHRAAAPPRAERAGRGAGR</sequence>
<dbReference type="AlphaFoldDB" id="A0A918KFI9"/>
<dbReference type="InterPro" id="IPR013656">
    <property type="entry name" value="PAS_4"/>
</dbReference>